<evidence type="ECO:0000313" key="2">
    <source>
        <dbReference type="EMBL" id="CAH0480929.1"/>
    </source>
</evidence>
<dbReference type="Proteomes" id="UP001160483">
    <property type="component" value="Unassembled WGS sequence"/>
</dbReference>
<comment type="caution">
    <text evidence="2">The sequence shown here is derived from an EMBL/GenBank/DDBJ whole genome shotgun (WGS) entry which is preliminary data.</text>
</comment>
<evidence type="ECO:0000313" key="3">
    <source>
        <dbReference type="Proteomes" id="UP001160483"/>
    </source>
</evidence>
<dbReference type="InterPro" id="IPR012337">
    <property type="entry name" value="RNaseH-like_sf"/>
</dbReference>
<dbReference type="SUPFAM" id="SSF53098">
    <property type="entry name" value="Ribonuclease H-like"/>
    <property type="match status" value="1"/>
</dbReference>
<dbReference type="InterPro" id="IPR000953">
    <property type="entry name" value="Chromo/chromo_shadow_dom"/>
</dbReference>
<dbReference type="Gene3D" id="2.40.50.40">
    <property type="match status" value="1"/>
</dbReference>
<reference evidence="2" key="1">
    <citation type="submission" date="2021-11" db="EMBL/GenBank/DDBJ databases">
        <authorList>
            <person name="Islam A."/>
            <person name="Islam S."/>
            <person name="Flora M.S."/>
            <person name="Rahman M."/>
            <person name="Ziaur R.M."/>
            <person name="Epstein J.H."/>
            <person name="Hassan M."/>
            <person name="Klassen M."/>
            <person name="Woodard K."/>
            <person name="Webb A."/>
            <person name="Webby R.J."/>
            <person name="El Zowalaty M.E."/>
        </authorList>
    </citation>
    <scope>NUCLEOTIDE SEQUENCE</scope>
    <source>
        <strain evidence="2">Pbs3</strain>
    </source>
</reference>
<dbReference type="AlphaFoldDB" id="A0AAU9L865"/>
<dbReference type="Gene3D" id="3.30.420.10">
    <property type="entry name" value="Ribonuclease H-like superfamily/Ribonuclease H"/>
    <property type="match status" value="1"/>
</dbReference>
<protein>
    <recommendedName>
        <fullName evidence="1">Chromo domain-containing protein</fullName>
    </recommendedName>
</protein>
<dbReference type="PROSITE" id="PS50013">
    <property type="entry name" value="CHROMO_2"/>
    <property type="match status" value="1"/>
</dbReference>
<proteinExistence type="predicted"/>
<feature type="domain" description="Chromo" evidence="1">
    <location>
        <begin position="215"/>
        <end position="249"/>
    </location>
</feature>
<dbReference type="EMBL" id="CAKKTJ010000326">
    <property type="protein sequence ID" value="CAH0480929.1"/>
    <property type="molecule type" value="Genomic_DNA"/>
</dbReference>
<dbReference type="GO" id="GO:0003676">
    <property type="term" value="F:nucleic acid binding"/>
    <property type="evidence" value="ECO:0007669"/>
    <property type="project" value="InterPro"/>
</dbReference>
<evidence type="ECO:0000259" key="1">
    <source>
        <dbReference type="PROSITE" id="PS50013"/>
    </source>
</evidence>
<name>A0AAU9L865_9STRA</name>
<organism evidence="2 3">
    <name type="scientific">Peronospora belbahrii</name>
    <dbReference type="NCBI Taxonomy" id="622444"/>
    <lineage>
        <taxon>Eukaryota</taxon>
        <taxon>Sar</taxon>
        <taxon>Stramenopiles</taxon>
        <taxon>Oomycota</taxon>
        <taxon>Peronosporomycetes</taxon>
        <taxon>Peronosporales</taxon>
        <taxon>Peronosporaceae</taxon>
        <taxon>Peronospora</taxon>
    </lineage>
</organism>
<dbReference type="InterPro" id="IPR036397">
    <property type="entry name" value="RNaseH_sf"/>
</dbReference>
<gene>
    <name evidence="2" type="ORF">PBS003_LOCUS7540</name>
</gene>
<sequence>MRSFRRFGASEAIRHDREPGFTSDFCRAFSRMLGQRQQATMACRPQEKKTYWDEYAERLTFAMNTAQDRVRKETPFYLVHDWDDRTTLEATLHVINTRRREFGPRRWRYHIQQHYQRVIAQVNENLRAASQARILAHNEGVVDHKIQPGAQVRLYLDRVKEGLFPVVHLSKLKRIREFFDRPSTALETDEIGRVDFDEYLLPEDTWARELEEGEYEVEEILEACTGKRTLYERQQRKLLVRWKGYADPY</sequence>
<accession>A0AAU9L865</accession>